<sequence length="96" mass="10464">MRPLVFTQRRLCIDFGHSFVDPLWVARFSDVPGTVRGFPALAGRSHRSCVNPVGVALNFLPHGRRCVDSARKSGCLIPAQMCIGPVGCASNFQSLH</sequence>
<protein>
    <submittedName>
        <fullName evidence="1">Uncharacterized protein</fullName>
    </submittedName>
</protein>
<evidence type="ECO:0000313" key="2">
    <source>
        <dbReference type="Proteomes" id="UP001066276"/>
    </source>
</evidence>
<reference evidence="1" key="1">
    <citation type="journal article" date="2022" name="bioRxiv">
        <title>Sequencing and chromosome-scale assembly of the giantPleurodeles waltlgenome.</title>
        <authorList>
            <person name="Brown T."/>
            <person name="Elewa A."/>
            <person name="Iarovenko S."/>
            <person name="Subramanian E."/>
            <person name="Araus A.J."/>
            <person name="Petzold A."/>
            <person name="Susuki M."/>
            <person name="Suzuki K.-i.T."/>
            <person name="Hayashi T."/>
            <person name="Toyoda A."/>
            <person name="Oliveira C."/>
            <person name="Osipova E."/>
            <person name="Leigh N.D."/>
            <person name="Simon A."/>
            <person name="Yun M.H."/>
        </authorList>
    </citation>
    <scope>NUCLEOTIDE SEQUENCE</scope>
    <source>
        <strain evidence="1">20211129_DDA</strain>
        <tissue evidence="1">Liver</tissue>
    </source>
</reference>
<gene>
    <name evidence="1" type="ORF">NDU88_004859</name>
</gene>
<proteinExistence type="predicted"/>
<dbReference type="Proteomes" id="UP001066276">
    <property type="component" value="Chromosome 6"/>
</dbReference>
<evidence type="ECO:0000313" key="1">
    <source>
        <dbReference type="EMBL" id="KAJ1138476.1"/>
    </source>
</evidence>
<keyword evidence="2" id="KW-1185">Reference proteome</keyword>
<dbReference type="EMBL" id="JANPWB010000010">
    <property type="protein sequence ID" value="KAJ1138476.1"/>
    <property type="molecule type" value="Genomic_DNA"/>
</dbReference>
<name>A0AAV7QGG7_PLEWA</name>
<accession>A0AAV7QGG7</accession>
<comment type="caution">
    <text evidence="1">The sequence shown here is derived from an EMBL/GenBank/DDBJ whole genome shotgun (WGS) entry which is preliminary data.</text>
</comment>
<dbReference type="AlphaFoldDB" id="A0AAV7QGG7"/>
<organism evidence="1 2">
    <name type="scientific">Pleurodeles waltl</name>
    <name type="common">Iberian ribbed newt</name>
    <dbReference type="NCBI Taxonomy" id="8319"/>
    <lineage>
        <taxon>Eukaryota</taxon>
        <taxon>Metazoa</taxon>
        <taxon>Chordata</taxon>
        <taxon>Craniata</taxon>
        <taxon>Vertebrata</taxon>
        <taxon>Euteleostomi</taxon>
        <taxon>Amphibia</taxon>
        <taxon>Batrachia</taxon>
        <taxon>Caudata</taxon>
        <taxon>Salamandroidea</taxon>
        <taxon>Salamandridae</taxon>
        <taxon>Pleurodelinae</taxon>
        <taxon>Pleurodeles</taxon>
    </lineage>
</organism>